<gene>
    <name evidence="2" type="ORF">P24_14309</name>
</gene>
<evidence type="ECO:0000259" key="1">
    <source>
        <dbReference type="Pfam" id="PF09836"/>
    </source>
</evidence>
<dbReference type="InterPro" id="IPR044922">
    <property type="entry name" value="DUF2063_N_sf"/>
</dbReference>
<dbReference type="Proteomes" id="UP000006746">
    <property type="component" value="Unassembled WGS sequence"/>
</dbReference>
<evidence type="ECO:0000313" key="3">
    <source>
        <dbReference type="Proteomes" id="UP000006746"/>
    </source>
</evidence>
<feature type="domain" description="Putative DNA-binding" evidence="1">
    <location>
        <begin position="17"/>
        <end position="109"/>
    </location>
</feature>
<dbReference type="AlphaFoldDB" id="K2JBK7"/>
<accession>K2JBK7</accession>
<protein>
    <recommendedName>
        <fullName evidence="1">Putative DNA-binding domain-containing protein</fullName>
    </recommendedName>
</protein>
<dbReference type="Pfam" id="PF09836">
    <property type="entry name" value="DUF2063"/>
    <property type="match status" value="1"/>
</dbReference>
<dbReference type="eggNOG" id="COG3219">
    <property type="taxonomic scope" value="Bacteria"/>
</dbReference>
<organism evidence="2 3">
    <name type="scientific">Oceanibaculum indicum P24</name>
    <dbReference type="NCBI Taxonomy" id="1207063"/>
    <lineage>
        <taxon>Bacteria</taxon>
        <taxon>Pseudomonadati</taxon>
        <taxon>Pseudomonadota</taxon>
        <taxon>Alphaproteobacteria</taxon>
        <taxon>Rhodospirillales</taxon>
        <taxon>Oceanibaculaceae</taxon>
        <taxon>Oceanibaculum</taxon>
    </lineage>
</organism>
<sequence length="267" mass="29244">MLSLPRWRGSRPLLEVQQTSFATALRLQDAPPAGLTGDPQGTHPLARRFAVYLNNVHHGLVQALADAYPVVQRLVGEEFFFAMARLYVAENLPRARSLTHYGDRFPAFLYRFPPARSLPYLADVARLERAALEVLHAADAPVATPEQLLALGEALAETPLPLHPAVRLVASRYPALDIHAANSGDSNGGGEIEDRPQSVLIYRVGPAVRLTGIDPTELQLLRRLKAGWPLARIAMSCPPQHAGEGLVARFQRLAALPILALPEEYRS</sequence>
<dbReference type="Gene3D" id="1.10.150.690">
    <property type="entry name" value="DUF2063"/>
    <property type="match status" value="1"/>
</dbReference>
<reference evidence="2 3" key="1">
    <citation type="journal article" date="2012" name="J. Bacteriol.">
        <title>Genome Sequence of Oceanibaculum indicum Type Strain P24.</title>
        <authorList>
            <person name="Lai Q."/>
            <person name="Shao Z."/>
        </authorList>
    </citation>
    <scope>NUCLEOTIDE SEQUENCE [LARGE SCALE GENOMIC DNA]</scope>
    <source>
        <strain evidence="2 3">P24</strain>
    </source>
</reference>
<dbReference type="EMBL" id="AMRL01000021">
    <property type="protein sequence ID" value="EKE72137.1"/>
    <property type="molecule type" value="Genomic_DNA"/>
</dbReference>
<proteinExistence type="predicted"/>
<dbReference type="STRING" id="1207063.P24_14309"/>
<comment type="caution">
    <text evidence="2">The sequence shown here is derived from an EMBL/GenBank/DDBJ whole genome shotgun (WGS) entry which is preliminary data.</text>
</comment>
<evidence type="ECO:0000313" key="2">
    <source>
        <dbReference type="EMBL" id="EKE72137.1"/>
    </source>
</evidence>
<keyword evidence="3" id="KW-1185">Reference proteome</keyword>
<name>K2JBK7_9PROT</name>
<dbReference type="InterPro" id="IPR018640">
    <property type="entry name" value="DUF2063"/>
</dbReference>